<organism evidence="5">
    <name type="scientific">Colubraria reticulata</name>
    <dbReference type="NCBI Taxonomy" id="604273"/>
    <lineage>
        <taxon>Eukaryota</taxon>
        <taxon>Metazoa</taxon>
        <taxon>Spiralia</taxon>
        <taxon>Lophotrochozoa</taxon>
        <taxon>Mollusca</taxon>
        <taxon>Gastropoda</taxon>
        <taxon>Caenogastropoda</taxon>
        <taxon>Neogastropoda</taxon>
        <taxon>Buccinoidea</taxon>
        <taxon>Buccinidae</taxon>
        <taxon>Colubraria</taxon>
    </lineage>
</organism>
<keyword evidence="1" id="KW-0646">Protease inhibitor</keyword>
<dbReference type="PROSITE" id="PS00280">
    <property type="entry name" value="BPTI_KUNITZ_1"/>
    <property type="match status" value="1"/>
</dbReference>
<dbReference type="InterPro" id="IPR036880">
    <property type="entry name" value="Kunitz_BPTI_sf"/>
</dbReference>
<reference evidence="5" key="1">
    <citation type="submission" date="2018-04" db="EMBL/GenBank/DDBJ databases">
        <authorList>
            <person name="Go L.Y."/>
            <person name="Mitchell J.A."/>
        </authorList>
    </citation>
    <scope>NUCLEOTIDE SEQUENCE</scope>
    <source>
        <tissue evidence="5">Mid-oesophagous</tissue>
    </source>
</reference>
<dbReference type="AlphaFoldDB" id="A0A330LAW7"/>
<dbReference type="PRINTS" id="PR00759">
    <property type="entry name" value="BASICPTASE"/>
</dbReference>
<evidence type="ECO:0000313" key="5">
    <source>
        <dbReference type="EMBL" id="SPP68599.1"/>
    </source>
</evidence>
<gene>
    <name evidence="5" type="primary">2K3</name>
</gene>
<evidence type="ECO:0000256" key="3">
    <source>
        <dbReference type="SAM" id="SignalP"/>
    </source>
</evidence>
<dbReference type="FunFam" id="4.10.410.10:FF:000004">
    <property type="entry name" value="Tissue factor pathway inhibitor"/>
    <property type="match status" value="1"/>
</dbReference>
<keyword evidence="2" id="KW-1015">Disulfide bond</keyword>
<dbReference type="InterPro" id="IPR002223">
    <property type="entry name" value="Kunitz_BPTI"/>
</dbReference>
<feature type="domain" description="BPTI/Kunitz inhibitor" evidence="4">
    <location>
        <begin position="20"/>
        <end position="70"/>
    </location>
</feature>
<feature type="chain" id="PRO_5016401467" evidence="3">
    <location>
        <begin position="18"/>
        <end position="136"/>
    </location>
</feature>
<proteinExistence type="evidence at transcript level"/>
<keyword evidence="3" id="KW-0732">Signal</keyword>
<dbReference type="FunFam" id="4.10.410.10:FF:000021">
    <property type="entry name" value="Serine protease inhibitor, putative"/>
    <property type="match status" value="1"/>
</dbReference>
<evidence type="ECO:0000256" key="1">
    <source>
        <dbReference type="ARBA" id="ARBA00022690"/>
    </source>
</evidence>
<dbReference type="CDD" id="cd00109">
    <property type="entry name" value="Kunitz-type"/>
    <property type="match status" value="2"/>
</dbReference>
<sequence length="136" mass="14740">MFSAVLIVILGVCAIKAEVCQLPAETGPCKAYMPMYFHNSATGQCEEFIYGGCKGNDNKFLSEEECREACPWLTRSLTTATEDVCQLPAVTGDCKGAFPMYFYSSESGQCEKFIYGGCGGNGNKFNTVEECQSACP</sequence>
<dbReference type="EMBL" id="LS398078">
    <property type="protein sequence ID" value="SPP68599.1"/>
    <property type="molecule type" value="mRNA"/>
</dbReference>
<name>A0A330LAW7_9CAEN</name>
<dbReference type="SMR" id="A0A330LAW7"/>
<dbReference type="SMART" id="SM00131">
    <property type="entry name" value="KU"/>
    <property type="match status" value="2"/>
</dbReference>
<dbReference type="Gene3D" id="4.10.410.10">
    <property type="entry name" value="Pancreatic trypsin inhibitor Kunitz domain"/>
    <property type="match status" value="2"/>
</dbReference>
<dbReference type="PANTHER" id="PTHR10083:SF374">
    <property type="entry name" value="BPTI_KUNITZ INHIBITOR DOMAIN-CONTAINING PROTEIN"/>
    <property type="match status" value="1"/>
</dbReference>
<dbReference type="Pfam" id="PF00014">
    <property type="entry name" value="Kunitz_BPTI"/>
    <property type="match status" value="2"/>
</dbReference>
<dbReference type="SUPFAM" id="SSF57362">
    <property type="entry name" value="BPTI-like"/>
    <property type="match status" value="2"/>
</dbReference>
<accession>A0A330LAW7</accession>
<feature type="domain" description="BPTI/Kunitz inhibitor" evidence="4">
    <location>
        <begin position="85"/>
        <end position="135"/>
    </location>
</feature>
<evidence type="ECO:0000256" key="2">
    <source>
        <dbReference type="ARBA" id="ARBA00023157"/>
    </source>
</evidence>
<dbReference type="GO" id="GO:0004867">
    <property type="term" value="F:serine-type endopeptidase inhibitor activity"/>
    <property type="evidence" value="ECO:0007669"/>
    <property type="project" value="InterPro"/>
</dbReference>
<dbReference type="InterPro" id="IPR050098">
    <property type="entry name" value="TFPI/VKTCI-like"/>
</dbReference>
<protein>
    <submittedName>
        <fullName evidence="5">TFPI-like multiple Kunitz-type protease inhibitor 2K3</fullName>
    </submittedName>
</protein>
<dbReference type="PROSITE" id="PS50279">
    <property type="entry name" value="BPTI_KUNITZ_2"/>
    <property type="match status" value="2"/>
</dbReference>
<dbReference type="GO" id="GO:0005615">
    <property type="term" value="C:extracellular space"/>
    <property type="evidence" value="ECO:0007669"/>
    <property type="project" value="TreeGrafter"/>
</dbReference>
<evidence type="ECO:0000259" key="4">
    <source>
        <dbReference type="PROSITE" id="PS50279"/>
    </source>
</evidence>
<feature type="signal peptide" evidence="3">
    <location>
        <begin position="1"/>
        <end position="17"/>
    </location>
</feature>
<dbReference type="PANTHER" id="PTHR10083">
    <property type="entry name" value="KUNITZ-TYPE PROTEASE INHIBITOR-RELATED"/>
    <property type="match status" value="1"/>
</dbReference>
<dbReference type="InterPro" id="IPR020901">
    <property type="entry name" value="Prtase_inh_Kunz-CS"/>
</dbReference>